<evidence type="ECO:0000256" key="2">
    <source>
        <dbReference type="ARBA" id="ARBA00022723"/>
    </source>
</evidence>
<organism evidence="7 8">
    <name type="scientific">Shewanella intestini</name>
    <dbReference type="NCBI Taxonomy" id="2017544"/>
    <lineage>
        <taxon>Bacteria</taxon>
        <taxon>Pseudomonadati</taxon>
        <taxon>Pseudomonadota</taxon>
        <taxon>Gammaproteobacteria</taxon>
        <taxon>Alteromonadales</taxon>
        <taxon>Shewanellaceae</taxon>
        <taxon>Shewanella</taxon>
    </lineage>
</organism>
<evidence type="ECO:0000259" key="6">
    <source>
        <dbReference type="PROSITE" id="PS51184"/>
    </source>
</evidence>
<protein>
    <submittedName>
        <fullName evidence="7">Cupin domain-containing protein</fullName>
    </submittedName>
</protein>
<keyword evidence="4" id="KW-0560">Oxidoreductase</keyword>
<reference evidence="7 8" key="1">
    <citation type="submission" date="2020-02" db="EMBL/GenBank/DDBJ databases">
        <title>Shewanella WXL01 sp. nov., a marine bacterium isolated from green algae in Luhuitou Fringing Reef (Northern South China Sea).</title>
        <authorList>
            <person name="Wang X."/>
        </authorList>
    </citation>
    <scope>NUCLEOTIDE SEQUENCE [LARGE SCALE GENOMIC DNA]</scope>
    <source>
        <strain evidence="7 8">MCCC 1A01895</strain>
    </source>
</reference>
<feature type="domain" description="JmjC" evidence="6">
    <location>
        <begin position="91"/>
        <end position="218"/>
    </location>
</feature>
<dbReference type="EMBL" id="JAAIKR010000005">
    <property type="protein sequence ID" value="MBR9727820.1"/>
    <property type="molecule type" value="Genomic_DNA"/>
</dbReference>
<proteinExistence type="predicted"/>
<dbReference type="Gene3D" id="3.40.366.30">
    <property type="entry name" value="50S ribosomal protein L16 arginine hydroxylase, Chain A, Domain 2"/>
    <property type="match status" value="1"/>
</dbReference>
<keyword evidence="2" id="KW-0479">Metal-binding</keyword>
<sequence length="377" mass="42700">MYQLTFDKAEFLKTTWQKKPVILKGAFKNFQDPISADELAGLAFEEEVSSRIVVTKPEGWDVIHGPFEDYSQYGEQHWQLLVQAVNHWYPESQPMVEAFRFIPDWRFDDLMVSFATPNGGVGPHIDNYDVFIIQGEGRRRWRVGDLGQYQQRDNNPNSPLIEDFVPIIDDILETGDILYIPPGFPHCGETLTTAISYSMGFRAPSQQEVLTELADYFIDNNEGQQRFTSTQEPEMAGVVPTSHQQGIMALLASLANDPQAYQTMLGKLLSKNRFELDVCEIDAEMDAETLIDALEHGAQLLRIGGLKVLCLEGDNQSRLFVNGEMMTMPNSQTDILNTLTQQVSFTAQQATDLISQSIDCVDYFVSMLKQGYYYLSE</sequence>
<evidence type="ECO:0000256" key="3">
    <source>
        <dbReference type="ARBA" id="ARBA00022964"/>
    </source>
</evidence>
<comment type="cofactor">
    <cofactor evidence="1">
        <name>Fe(2+)</name>
        <dbReference type="ChEBI" id="CHEBI:29033"/>
    </cofactor>
</comment>
<dbReference type="Pfam" id="PF20514">
    <property type="entry name" value="WHD_ROXA"/>
    <property type="match status" value="1"/>
</dbReference>
<dbReference type="Gene3D" id="2.60.120.650">
    <property type="entry name" value="Cupin"/>
    <property type="match status" value="1"/>
</dbReference>
<dbReference type="SUPFAM" id="SSF51197">
    <property type="entry name" value="Clavaminate synthase-like"/>
    <property type="match status" value="1"/>
</dbReference>
<evidence type="ECO:0000256" key="1">
    <source>
        <dbReference type="ARBA" id="ARBA00001954"/>
    </source>
</evidence>
<evidence type="ECO:0000313" key="7">
    <source>
        <dbReference type="EMBL" id="MBR9727820.1"/>
    </source>
</evidence>
<keyword evidence="3" id="KW-0223">Dioxygenase</keyword>
<gene>
    <name evidence="7" type="ORF">G3R48_07450</name>
</gene>
<dbReference type="InterPro" id="IPR039994">
    <property type="entry name" value="NO66-like"/>
</dbReference>
<keyword evidence="8" id="KW-1185">Reference proteome</keyword>
<dbReference type="PANTHER" id="PTHR13096">
    <property type="entry name" value="MINA53 MYC INDUCED NUCLEAR ANTIGEN"/>
    <property type="match status" value="1"/>
</dbReference>
<comment type="caution">
    <text evidence="7">The sequence shown here is derived from an EMBL/GenBank/DDBJ whole genome shotgun (WGS) entry which is preliminary data.</text>
</comment>
<dbReference type="InterPro" id="IPR046799">
    <property type="entry name" value="ROXA-like_wH"/>
</dbReference>
<dbReference type="InterPro" id="IPR003347">
    <property type="entry name" value="JmjC_dom"/>
</dbReference>
<dbReference type="RefSeq" id="WP_153663704.1">
    <property type="nucleotide sequence ID" value="NZ_JAAIKR010000005.1"/>
</dbReference>
<keyword evidence="5" id="KW-0408">Iron</keyword>
<dbReference type="PANTHER" id="PTHR13096:SF8">
    <property type="entry name" value="RIBOSOMAL OXYGENASE 1"/>
    <property type="match status" value="1"/>
</dbReference>
<dbReference type="Proteomes" id="UP000811844">
    <property type="component" value="Unassembled WGS sequence"/>
</dbReference>
<evidence type="ECO:0000256" key="5">
    <source>
        <dbReference type="ARBA" id="ARBA00023004"/>
    </source>
</evidence>
<evidence type="ECO:0000313" key="8">
    <source>
        <dbReference type="Proteomes" id="UP000811844"/>
    </source>
</evidence>
<dbReference type="PROSITE" id="PS51184">
    <property type="entry name" value="JMJC"/>
    <property type="match status" value="1"/>
</dbReference>
<accession>A0ABS5I3A9</accession>
<dbReference type="SMART" id="SM00558">
    <property type="entry name" value="JmjC"/>
    <property type="match status" value="1"/>
</dbReference>
<dbReference type="Pfam" id="PF08007">
    <property type="entry name" value="JmjC_2"/>
    <property type="match status" value="1"/>
</dbReference>
<name>A0ABS5I3A9_9GAMM</name>
<evidence type="ECO:0000256" key="4">
    <source>
        <dbReference type="ARBA" id="ARBA00023002"/>
    </source>
</evidence>